<evidence type="ECO:0000313" key="1">
    <source>
        <dbReference type="EMBL" id="KAH7653435.1"/>
    </source>
</evidence>
<protein>
    <submittedName>
        <fullName evidence="1">NTF2-like protein</fullName>
    </submittedName>
</protein>
<dbReference type="Proteomes" id="UP000827976">
    <property type="component" value="Chromosome 19"/>
</dbReference>
<organism evidence="1 2">
    <name type="scientific">Dioscorea alata</name>
    <name type="common">Purple yam</name>
    <dbReference type="NCBI Taxonomy" id="55571"/>
    <lineage>
        <taxon>Eukaryota</taxon>
        <taxon>Viridiplantae</taxon>
        <taxon>Streptophyta</taxon>
        <taxon>Embryophyta</taxon>
        <taxon>Tracheophyta</taxon>
        <taxon>Spermatophyta</taxon>
        <taxon>Magnoliopsida</taxon>
        <taxon>Liliopsida</taxon>
        <taxon>Dioscoreales</taxon>
        <taxon>Dioscoreaceae</taxon>
        <taxon>Dioscorea</taxon>
    </lineage>
</organism>
<comment type="caution">
    <text evidence="1">The sequence shown here is derived from an EMBL/GenBank/DDBJ whole genome shotgun (WGS) entry which is preliminary data.</text>
</comment>
<gene>
    <name evidence="1" type="ORF">IHE45_19G080500</name>
</gene>
<sequence>MAASLQPSLSFIHVTKIPKAPLISSFYVHNLHTKQQRWLQCKPIRTTSPLKSKLPSRQARIGASANSSELSAEPPKSLLYAKIHAFFDLINQKEITEDELDKLISVNCIFDDLAFQNPFEGNKEIFKYLKDLKKAMGKQIVFKIDQAYEGRDEAVGGVLWHLEWNDHVIPFTKGCSLFHGTKHDETEDILIDKVRIFEESPLKPGKVAVELLKLVSSYFDKYPESTKRFLNKFDEITKWILKVCKNVMDWIIVPFLKYQTNLWGCAFKILQLLGNLLLKLLNVMGLI</sequence>
<reference evidence="2" key="1">
    <citation type="journal article" date="2022" name="Nat. Commun.">
        <title>Chromosome evolution and the genetic basis of agronomically important traits in greater yam.</title>
        <authorList>
            <person name="Bredeson J.V."/>
            <person name="Lyons J.B."/>
            <person name="Oniyinde I.O."/>
            <person name="Okereke N.R."/>
            <person name="Kolade O."/>
            <person name="Nnabue I."/>
            <person name="Nwadili C.O."/>
            <person name="Hribova E."/>
            <person name="Parker M."/>
            <person name="Nwogha J."/>
            <person name="Shu S."/>
            <person name="Carlson J."/>
            <person name="Kariba R."/>
            <person name="Muthemba S."/>
            <person name="Knop K."/>
            <person name="Barton G.J."/>
            <person name="Sherwood A.V."/>
            <person name="Lopez-Montes A."/>
            <person name="Asiedu R."/>
            <person name="Jamnadass R."/>
            <person name="Muchugi A."/>
            <person name="Goodstein D."/>
            <person name="Egesi C.N."/>
            <person name="Featherston J."/>
            <person name="Asfaw A."/>
            <person name="Simpson G.G."/>
            <person name="Dolezel J."/>
            <person name="Hendre P.S."/>
            <person name="Van Deynze A."/>
            <person name="Kumar P.L."/>
            <person name="Obidiegwu J.E."/>
            <person name="Bhattacharjee R."/>
            <person name="Rokhsar D.S."/>
        </authorList>
    </citation>
    <scope>NUCLEOTIDE SEQUENCE [LARGE SCALE GENOMIC DNA]</scope>
    <source>
        <strain evidence="2">cv. TDa95/00328</strain>
    </source>
</reference>
<proteinExistence type="predicted"/>
<evidence type="ECO:0000313" key="2">
    <source>
        <dbReference type="Proteomes" id="UP000827976"/>
    </source>
</evidence>
<name>A0ACB7TZK0_DIOAL</name>
<dbReference type="EMBL" id="CM037029">
    <property type="protein sequence ID" value="KAH7653435.1"/>
    <property type="molecule type" value="Genomic_DNA"/>
</dbReference>
<keyword evidence="2" id="KW-1185">Reference proteome</keyword>
<accession>A0ACB7TZK0</accession>